<dbReference type="OrthoDB" id="20783at2759"/>
<comment type="caution">
    <text evidence="14">The sequence shown here is derived from an EMBL/GenBank/DDBJ whole genome shotgun (WGS) entry which is preliminary data.</text>
</comment>
<dbReference type="FunFam" id="3.30.800.10:FF:000009">
    <property type="entry name" value="Phosphatidylinositol 4-phosphate 5-kinase its3"/>
    <property type="match status" value="1"/>
</dbReference>
<evidence type="ECO:0000256" key="11">
    <source>
        <dbReference type="PROSITE-ProRule" id="PRU00781"/>
    </source>
</evidence>
<proteinExistence type="predicted"/>
<feature type="compositionally biased region" description="Low complexity" evidence="12">
    <location>
        <begin position="405"/>
        <end position="428"/>
    </location>
</feature>
<evidence type="ECO:0000256" key="1">
    <source>
        <dbReference type="ARBA" id="ARBA00000444"/>
    </source>
</evidence>
<feature type="compositionally biased region" description="Polar residues" evidence="12">
    <location>
        <begin position="386"/>
        <end position="398"/>
    </location>
</feature>
<evidence type="ECO:0000256" key="12">
    <source>
        <dbReference type="SAM" id="MobiDB-lite"/>
    </source>
</evidence>
<feature type="domain" description="PIPK" evidence="13">
    <location>
        <begin position="664"/>
        <end position="1062"/>
    </location>
</feature>
<feature type="compositionally biased region" description="Low complexity" evidence="12">
    <location>
        <begin position="330"/>
        <end position="349"/>
    </location>
</feature>
<evidence type="ECO:0000256" key="7">
    <source>
        <dbReference type="ARBA" id="ARBA00022840"/>
    </source>
</evidence>
<evidence type="ECO:0000256" key="5">
    <source>
        <dbReference type="ARBA" id="ARBA00022741"/>
    </source>
</evidence>
<feature type="compositionally biased region" description="Polar residues" evidence="12">
    <location>
        <begin position="243"/>
        <end position="271"/>
    </location>
</feature>
<keyword evidence="4 11" id="KW-0808">Transferase</keyword>
<dbReference type="Gene3D" id="3.30.810.10">
    <property type="entry name" value="2-Layer Sandwich"/>
    <property type="match status" value="1"/>
</dbReference>
<dbReference type="Gene3D" id="3.30.800.10">
    <property type="entry name" value="Phosphatidylinositol Phosphate Kinase II Beta"/>
    <property type="match status" value="1"/>
</dbReference>
<feature type="region of interest" description="Disordered" evidence="12">
    <location>
        <begin position="1068"/>
        <end position="1123"/>
    </location>
</feature>
<dbReference type="CDD" id="cd17303">
    <property type="entry name" value="PIPKc_PIP5K_yeast_like"/>
    <property type="match status" value="1"/>
</dbReference>
<dbReference type="SMART" id="SM00330">
    <property type="entry name" value="PIPKc"/>
    <property type="match status" value="1"/>
</dbReference>
<dbReference type="InterPro" id="IPR027484">
    <property type="entry name" value="PInositol-4-P-5-kinase_N"/>
</dbReference>
<feature type="compositionally biased region" description="Basic and acidic residues" evidence="12">
    <location>
        <begin position="1073"/>
        <end position="1087"/>
    </location>
</feature>
<keyword evidence="5 11" id="KW-0547">Nucleotide-binding</keyword>
<evidence type="ECO:0000259" key="13">
    <source>
        <dbReference type="PROSITE" id="PS51455"/>
    </source>
</evidence>
<evidence type="ECO:0000256" key="6">
    <source>
        <dbReference type="ARBA" id="ARBA00022777"/>
    </source>
</evidence>
<dbReference type="EC" id="2.7.1.68" evidence="2"/>
<name>A0A511KB87_RHOTO</name>
<feature type="region of interest" description="Disordered" evidence="12">
    <location>
        <begin position="1"/>
        <end position="52"/>
    </location>
</feature>
<feature type="compositionally biased region" description="Basic and acidic residues" evidence="12">
    <location>
        <begin position="226"/>
        <end position="239"/>
    </location>
</feature>
<dbReference type="PANTHER" id="PTHR23086">
    <property type="entry name" value="PHOSPHATIDYLINOSITOL-4-PHOSPHATE 5-KINASE"/>
    <property type="match status" value="1"/>
</dbReference>
<keyword evidence="7 11" id="KW-0067">ATP-binding</keyword>
<evidence type="ECO:0000256" key="8">
    <source>
        <dbReference type="ARBA" id="ARBA00078403"/>
    </source>
</evidence>
<evidence type="ECO:0000256" key="3">
    <source>
        <dbReference type="ARBA" id="ARBA00022553"/>
    </source>
</evidence>
<protein>
    <recommendedName>
        <fullName evidence="2">1-phosphatidylinositol-4-phosphate 5-kinase</fullName>
        <ecNumber evidence="2">2.7.1.68</ecNumber>
    </recommendedName>
    <alternativeName>
        <fullName evidence="10">1-phosphatidylinositol 4-phosphate kinase</fullName>
    </alternativeName>
    <alternativeName>
        <fullName evidence="8">Diphosphoinositide kinase</fullName>
    </alternativeName>
    <alternativeName>
        <fullName evidence="9">PIP5K</fullName>
    </alternativeName>
</protein>
<feature type="region of interest" description="Disordered" evidence="12">
    <location>
        <begin position="497"/>
        <end position="516"/>
    </location>
</feature>
<feature type="compositionally biased region" description="Basic and acidic residues" evidence="12">
    <location>
        <begin position="964"/>
        <end position="978"/>
    </location>
</feature>
<evidence type="ECO:0000256" key="9">
    <source>
        <dbReference type="ARBA" id="ARBA00080374"/>
    </source>
</evidence>
<dbReference type="GO" id="GO:0016308">
    <property type="term" value="F:1-phosphatidylinositol-4-phosphate 5-kinase activity"/>
    <property type="evidence" value="ECO:0007669"/>
    <property type="project" value="UniProtKB-EC"/>
</dbReference>
<dbReference type="PANTHER" id="PTHR23086:SF8">
    <property type="entry name" value="PHOSPHATIDYLINOSITOL 5-PHOSPHATE 4-KINASE, ISOFORM A"/>
    <property type="match status" value="1"/>
</dbReference>
<feature type="compositionally biased region" description="Low complexity" evidence="12">
    <location>
        <begin position="498"/>
        <end position="515"/>
    </location>
</feature>
<dbReference type="InterPro" id="IPR002498">
    <property type="entry name" value="PInositol-4-P-4/5-kinase_core"/>
</dbReference>
<keyword evidence="6 11" id="KW-0418">Kinase</keyword>
<feature type="region of interest" description="Disordered" evidence="12">
    <location>
        <begin position="946"/>
        <end position="978"/>
    </location>
</feature>
<evidence type="ECO:0000256" key="2">
    <source>
        <dbReference type="ARBA" id="ARBA00012172"/>
    </source>
</evidence>
<dbReference type="PROSITE" id="PS51455">
    <property type="entry name" value="PIPK"/>
    <property type="match status" value="1"/>
</dbReference>
<dbReference type="AlphaFoldDB" id="A0A511KB87"/>
<reference evidence="14 15" key="1">
    <citation type="submission" date="2019-07" db="EMBL/GenBank/DDBJ databases">
        <title>Rhodotorula toruloides NBRC10032 genome sequencing.</title>
        <authorList>
            <person name="Shida Y."/>
            <person name="Takaku H."/>
            <person name="Ogasawara W."/>
            <person name="Mori K."/>
        </authorList>
    </citation>
    <scope>NUCLEOTIDE SEQUENCE [LARGE SCALE GENOMIC DNA]</scope>
    <source>
        <strain evidence="14 15">NBRC10032</strain>
    </source>
</reference>
<feature type="compositionally biased region" description="Basic and acidic residues" evidence="12">
    <location>
        <begin position="129"/>
        <end position="143"/>
    </location>
</feature>
<dbReference type="GO" id="GO:0005524">
    <property type="term" value="F:ATP binding"/>
    <property type="evidence" value="ECO:0007669"/>
    <property type="project" value="UniProtKB-UniRule"/>
</dbReference>
<keyword evidence="3" id="KW-0597">Phosphoprotein</keyword>
<comment type="catalytic activity">
    <reaction evidence="1">
        <text>a 1,2-diacyl-sn-glycero-3-phospho-(1D-myo-inositol 4-phosphate) + ATP = a 1,2-diacyl-sn-glycero-3-phospho-(1D-myo-inositol-4,5-bisphosphate) + ADP + H(+)</text>
        <dbReference type="Rhea" id="RHEA:14425"/>
        <dbReference type="ChEBI" id="CHEBI:15378"/>
        <dbReference type="ChEBI" id="CHEBI:30616"/>
        <dbReference type="ChEBI" id="CHEBI:58178"/>
        <dbReference type="ChEBI" id="CHEBI:58456"/>
        <dbReference type="ChEBI" id="CHEBI:456216"/>
        <dbReference type="EC" id="2.7.1.68"/>
    </reaction>
</comment>
<feature type="region of interest" description="Disordered" evidence="12">
    <location>
        <begin position="320"/>
        <end position="478"/>
    </location>
</feature>
<evidence type="ECO:0000256" key="10">
    <source>
        <dbReference type="ARBA" id="ARBA00082306"/>
    </source>
</evidence>
<dbReference type="GO" id="GO:0005886">
    <property type="term" value="C:plasma membrane"/>
    <property type="evidence" value="ECO:0007669"/>
    <property type="project" value="TreeGrafter"/>
</dbReference>
<feature type="compositionally biased region" description="Low complexity" evidence="12">
    <location>
        <begin position="27"/>
        <end position="49"/>
    </location>
</feature>
<feature type="compositionally biased region" description="Basic and acidic residues" evidence="12">
    <location>
        <begin position="112"/>
        <end position="121"/>
    </location>
</feature>
<feature type="compositionally biased region" description="Basic and acidic residues" evidence="12">
    <location>
        <begin position="538"/>
        <end position="554"/>
    </location>
</feature>
<dbReference type="GO" id="GO:0046854">
    <property type="term" value="P:phosphatidylinositol phosphate biosynthetic process"/>
    <property type="evidence" value="ECO:0007669"/>
    <property type="project" value="UniProtKB-ARBA"/>
</dbReference>
<dbReference type="Proteomes" id="UP000321518">
    <property type="component" value="Unassembled WGS sequence"/>
</dbReference>
<organism evidence="14 15">
    <name type="scientific">Rhodotorula toruloides</name>
    <name type="common">Yeast</name>
    <name type="synonym">Rhodosporidium toruloides</name>
    <dbReference type="NCBI Taxonomy" id="5286"/>
    <lineage>
        <taxon>Eukaryota</taxon>
        <taxon>Fungi</taxon>
        <taxon>Dikarya</taxon>
        <taxon>Basidiomycota</taxon>
        <taxon>Pucciniomycotina</taxon>
        <taxon>Microbotryomycetes</taxon>
        <taxon>Sporidiobolales</taxon>
        <taxon>Sporidiobolaceae</taxon>
        <taxon>Rhodotorula</taxon>
    </lineage>
</organism>
<sequence>MNDSPAVVTGAGGSLRPPSPPLPPLSPASDSSTASSSSAPHTAPFTATPEDYEREVNPLFALGERVRSGSVDPARIVVQKNGVVVRKGKPPSSWFESAEGAKATMPGPAVQGREKWIERLHLPGHGGRNGREAQVDGRKDGCKLEMPGETNGQQAADDDDGLAKEVEGFVDQPYEQDRSEQMRMKMRDWKEDMQDRMEERGWRTPSRERDEATSRIDSQVAKQLARRPDDTQEGADDRPLSLAPSSTRLNGSSSFYSAASEAGGTTTSVDSHTVPPRCASPDSLSTASDIPATPQLPQSQLTADAFDRLPVAYAPGFVVTNSRLVPLGDSRVPPSEASSSSPTRSAHSAVPVHEVVRPTSSHPELQQQQGRINPPASPRTKGRLAPSSSLRQARTSSLHPPPAPSAATPGYFQLSPQQSTRPSSPRRSFTADVPALLPSPPLGVGPASATSLAVSSRRLSSASNHLAPLQLPQRSQTYSPSLAAPASLGADQYAYPQASTSSAPYGGPASPPTASYIDDVESSIAAQAEAIRRKRQEKRLEAEKAERDREREKAALAPPVPAVSDIGRGEKGAGGLLSVAAPGGMLKRRSTRMASGSSAHEAPRSPGPGARTRQLSEGTERGQDGTADAGAVAAEHAAAAKARAAGTEGADELGAGVLVGNLIGQDHANYVLMYNMLTGIRIGVSRCQAKARRPLTDADYTARHKFSFDIVGNELTPSVKYDFKFKDYAPWVFRELREYFYLDPSDYLVSLTAKYILSELGSPGKSGSFFYFSRDYRFIIKTIHHTEHKFLRRILKEYHEHVKKNPHTLLSRFYGLHRVKLPHGRKIHFVIMNNLFPPHRDIHETYDLKGSAIGRLYPEEKAKQNPHAVLKDLNWVQRQRQIALGPEKKALFEEQLRRDTELLQRLGIMDYSLLTGIHNGVRGNSDNLREEKLSVFQPENVKVSRKATQVKRDADASALRKAVQRSDPRALGGKHELPEHENSEKRMFLFYQDEGGMRATGDNNEDLGVIYYLGIIDILTPYNCVKRIEHFWKGLKHNKHMISAVPPREYGDRFLAFIKSSIRGNDVSIRPQMFEHEPKRDTKRDKPPANVSTEDEKARRQRDDGRVEMSEQSAAAQGKVKIQ</sequence>
<dbReference type="EMBL" id="BJWK01000003">
    <property type="protein sequence ID" value="GEM07235.1"/>
    <property type="molecule type" value="Genomic_DNA"/>
</dbReference>
<feature type="compositionally biased region" description="Polar residues" evidence="12">
    <location>
        <begin position="358"/>
        <end position="371"/>
    </location>
</feature>
<feature type="compositionally biased region" description="Basic and acidic residues" evidence="12">
    <location>
        <begin position="175"/>
        <end position="214"/>
    </location>
</feature>
<feature type="compositionally biased region" description="Pro residues" evidence="12">
    <location>
        <begin position="17"/>
        <end position="26"/>
    </location>
</feature>
<dbReference type="InterPro" id="IPR027483">
    <property type="entry name" value="PInositol-4-P-4/5-kinase_C_sf"/>
</dbReference>
<dbReference type="Pfam" id="PF01504">
    <property type="entry name" value="PIP5K"/>
    <property type="match status" value="1"/>
</dbReference>
<evidence type="ECO:0000313" key="15">
    <source>
        <dbReference type="Proteomes" id="UP000321518"/>
    </source>
</evidence>
<evidence type="ECO:0000256" key="4">
    <source>
        <dbReference type="ARBA" id="ARBA00022679"/>
    </source>
</evidence>
<gene>
    <name evidence="14" type="ORF">Rt10032_c03g1252</name>
</gene>
<feature type="region of interest" description="Disordered" evidence="12">
    <location>
        <begin position="86"/>
        <end position="301"/>
    </location>
</feature>
<feature type="region of interest" description="Disordered" evidence="12">
    <location>
        <begin position="535"/>
        <end position="632"/>
    </location>
</feature>
<dbReference type="InterPro" id="IPR023610">
    <property type="entry name" value="PInositol-4/5-P-5/4-kinase"/>
</dbReference>
<evidence type="ECO:0000313" key="14">
    <source>
        <dbReference type="EMBL" id="GEM07235.1"/>
    </source>
</evidence>
<feature type="compositionally biased region" description="Basic and acidic residues" evidence="12">
    <location>
        <begin position="1094"/>
        <end position="1109"/>
    </location>
</feature>
<accession>A0A511KB87</accession>
<dbReference type="SUPFAM" id="SSF56104">
    <property type="entry name" value="SAICAR synthase-like"/>
    <property type="match status" value="1"/>
</dbReference>
<feature type="compositionally biased region" description="Low complexity" evidence="12">
    <location>
        <begin position="447"/>
        <end position="463"/>
    </location>
</feature>